<sequence length="791" mass="89981">MRITMNRLVRYKAFQKLTISYFLLILLTVSLLSTYLFYFFSKSAIKEIDRNSKAMLSQISYASDVVYNQAMTIGNSLLTQPEITSFLNDTEEDKTRNYHVFHQLTQIQSAYPYIYSIGIYRPSTNTVVDTAGLPFDSSLYAISAKQYMEFYPRSLTVPNRNNDAPMQFLTFLLYPNYSLRSASNPLIYINVEEQSILTTIRKIGKSDSANNVFVINKEGKVLSHTDSNLFLDDLSGTPYVQRILSQEETENSFTATIHNEKHLIAYVKSEEMDWYFVSVTPYSGLISNIDHLRNVTLLVTGGIVLIGLLASIFLSKSIYRPFSALFEKIIQNPADLKSPFVDEYQVMAEMFTSLEEREKSMQFVINRSSRTIREHYLHSLLRSHSPDTSVPEELVRNIDEELAASYFCVIVFKIDDPEPARGGTEGGQKPLLRFALGNIAKEMLEPLGACDYLITGENEAAAICQYASNERPEELKPALRNVQSFLKRYFKLTVSIGVGDISYGRKNISFSYISAQQYVKYRLIYGKESILDAQTTRPHIMTTISYPADSEKKLIEAVQSGKPDAIRETTEQFIDQISFGSVNQAITYSNQLMLSLLKHFDYLRHLPDSNFTEYLDAVTEIEAAENLEEIESLFIRYCANICSLIEEKNHWMNAQKHNIVIEKVQIYMQEHYAEPNLSLELVSNIAGLSPSYLGKLFKGSTGQSFSEYLNHIRLEKAKALLTSTNETAAKISESVGMYNAAYFSTLFKKKYGLSPSAFREQEAVMSKEERKRSGFVEVDCRQAAIAQQSPE</sequence>
<keyword evidence="2" id="KW-0238">DNA-binding</keyword>
<proteinExistence type="predicted"/>
<organism evidence="6 7">
    <name type="scientific">Paenibacillus arenilitoris</name>
    <dbReference type="NCBI Taxonomy" id="2772299"/>
    <lineage>
        <taxon>Bacteria</taxon>
        <taxon>Bacillati</taxon>
        <taxon>Bacillota</taxon>
        <taxon>Bacilli</taxon>
        <taxon>Bacillales</taxon>
        <taxon>Paenibacillaceae</taxon>
        <taxon>Paenibacillus</taxon>
    </lineage>
</organism>
<dbReference type="GO" id="GO:0003700">
    <property type="term" value="F:DNA-binding transcription factor activity"/>
    <property type="evidence" value="ECO:0007669"/>
    <property type="project" value="InterPro"/>
</dbReference>
<keyword evidence="1" id="KW-0805">Transcription regulation</keyword>
<keyword evidence="3" id="KW-0804">Transcription</keyword>
<evidence type="ECO:0000256" key="3">
    <source>
        <dbReference type="ARBA" id="ARBA00023163"/>
    </source>
</evidence>
<evidence type="ECO:0000256" key="4">
    <source>
        <dbReference type="SAM" id="Phobius"/>
    </source>
</evidence>
<evidence type="ECO:0000313" key="6">
    <source>
        <dbReference type="EMBL" id="MBD2871719.1"/>
    </source>
</evidence>
<comment type="caution">
    <text evidence="6">The sequence shown here is derived from an EMBL/GenBank/DDBJ whole genome shotgun (WGS) entry which is preliminary data.</text>
</comment>
<name>A0A927CQ68_9BACL</name>
<dbReference type="InterPro" id="IPR009057">
    <property type="entry name" value="Homeodomain-like_sf"/>
</dbReference>
<dbReference type="PROSITE" id="PS01124">
    <property type="entry name" value="HTH_ARAC_FAMILY_2"/>
    <property type="match status" value="1"/>
</dbReference>
<dbReference type="PANTHER" id="PTHR43280:SF2">
    <property type="entry name" value="HTH-TYPE TRANSCRIPTIONAL REGULATOR EXSA"/>
    <property type="match status" value="1"/>
</dbReference>
<dbReference type="Proteomes" id="UP000632125">
    <property type="component" value="Unassembled WGS sequence"/>
</dbReference>
<dbReference type="InterPro" id="IPR018060">
    <property type="entry name" value="HTH_AraC"/>
</dbReference>
<dbReference type="RefSeq" id="WP_190865762.1">
    <property type="nucleotide sequence ID" value="NZ_JACXIY010000034.1"/>
</dbReference>
<dbReference type="AlphaFoldDB" id="A0A927CQ68"/>
<evidence type="ECO:0000256" key="1">
    <source>
        <dbReference type="ARBA" id="ARBA00023015"/>
    </source>
</evidence>
<evidence type="ECO:0000259" key="5">
    <source>
        <dbReference type="PROSITE" id="PS01124"/>
    </source>
</evidence>
<protein>
    <submittedName>
        <fullName evidence="6">Helix-turn-helix domain-containing protein</fullName>
    </submittedName>
</protein>
<reference evidence="6" key="1">
    <citation type="submission" date="2020-09" db="EMBL/GenBank/DDBJ databases">
        <title>A novel bacterium of genus Paenibacillus, isolated from South China Sea.</title>
        <authorList>
            <person name="Huang H."/>
            <person name="Mo K."/>
            <person name="Hu Y."/>
        </authorList>
    </citation>
    <scope>NUCLEOTIDE SEQUENCE</scope>
    <source>
        <strain evidence="6">IB182493</strain>
    </source>
</reference>
<evidence type="ECO:0000256" key="2">
    <source>
        <dbReference type="ARBA" id="ARBA00023125"/>
    </source>
</evidence>
<dbReference type="EMBL" id="JACXIY010000034">
    <property type="protein sequence ID" value="MBD2871719.1"/>
    <property type="molecule type" value="Genomic_DNA"/>
</dbReference>
<keyword evidence="4" id="KW-0812">Transmembrane</keyword>
<keyword evidence="4" id="KW-0472">Membrane</keyword>
<gene>
    <name evidence="6" type="ORF">IDH41_24320</name>
</gene>
<dbReference type="Gene3D" id="3.30.450.20">
    <property type="entry name" value="PAS domain"/>
    <property type="match status" value="1"/>
</dbReference>
<dbReference type="GO" id="GO:0043565">
    <property type="term" value="F:sequence-specific DNA binding"/>
    <property type="evidence" value="ECO:0007669"/>
    <property type="project" value="InterPro"/>
</dbReference>
<keyword evidence="7" id="KW-1185">Reference proteome</keyword>
<keyword evidence="4" id="KW-1133">Transmembrane helix</keyword>
<dbReference type="PANTHER" id="PTHR43280">
    <property type="entry name" value="ARAC-FAMILY TRANSCRIPTIONAL REGULATOR"/>
    <property type="match status" value="1"/>
</dbReference>
<accession>A0A927CQ68</accession>
<dbReference type="Pfam" id="PF12833">
    <property type="entry name" value="HTH_18"/>
    <property type="match status" value="1"/>
</dbReference>
<feature type="domain" description="HTH araC/xylS-type" evidence="5">
    <location>
        <begin position="662"/>
        <end position="761"/>
    </location>
</feature>
<dbReference type="SUPFAM" id="SSF46689">
    <property type="entry name" value="Homeodomain-like"/>
    <property type="match status" value="2"/>
</dbReference>
<dbReference type="Gene3D" id="1.10.10.60">
    <property type="entry name" value="Homeodomain-like"/>
    <property type="match status" value="2"/>
</dbReference>
<dbReference type="SMART" id="SM00342">
    <property type="entry name" value="HTH_ARAC"/>
    <property type="match status" value="1"/>
</dbReference>
<dbReference type="CDD" id="cd12912">
    <property type="entry name" value="PDC2_MCP_like"/>
    <property type="match status" value="1"/>
</dbReference>
<evidence type="ECO:0000313" key="7">
    <source>
        <dbReference type="Proteomes" id="UP000632125"/>
    </source>
</evidence>
<feature type="transmembrane region" description="Helical" evidence="4">
    <location>
        <begin position="21"/>
        <end position="40"/>
    </location>
</feature>